<dbReference type="RefSeq" id="YP_010797076.1">
    <property type="nucleotide sequence ID" value="NC_076129.1"/>
</dbReference>
<sequence length="53" mass="5570">MTAIVPPSPAILNGPSDAVRDAIPRPLDDESESARALRPPTRHSLNLLADTPG</sequence>
<evidence type="ECO:0000313" key="2">
    <source>
        <dbReference type="EMBL" id="AFK83889.1"/>
    </source>
</evidence>
<feature type="region of interest" description="Disordered" evidence="1">
    <location>
        <begin position="1"/>
        <end position="53"/>
    </location>
</feature>
<proteinExistence type="predicted"/>
<evidence type="ECO:0000256" key="1">
    <source>
        <dbReference type="SAM" id="MobiDB-lite"/>
    </source>
</evidence>
<organism evidence="2 3">
    <name type="scientific">miniopterid betaherpesvirus 1</name>
    <dbReference type="NCBI Taxonomy" id="3070189"/>
    <lineage>
        <taxon>Viruses</taxon>
        <taxon>Duplodnaviria</taxon>
        <taxon>Heunggongvirae</taxon>
        <taxon>Peploviricota</taxon>
        <taxon>Herviviricetes</taxon>
        <taxon>Herpesvirales</taxon>
        <taxon>Orthoherpesviridae</taxon>
        <taxon>Betaherpesvirinae</taxon>
        <taxon>Quwivirus</taxon>
        <taxon>Quwivirus miniopteridbeta1</taxon>
    </lineage>
</organism>
<protein>
    <submittedName>
        <fullName evidence="2">B56.2</fullName>
    </submittedName>
</protein>
<dbReference type="EMBL" id="JQ805139">
    <property type="protein sequence ID" value="AFK83889.1"/>
    <property type="molecule type" value="Genomic_DNA"/>
</dbReference>
<name>I3VQ45_9BETA</name>
<dbReference type="GeneID" id="80534779"/>
<feature type="compositionally biased region" description="Basic and acidic residues" evidence="1">
    <location>
        <begin position="18"/>
        <end position="35"/>
    </location>
</feature>
<dbReference type="Proteomes" id="UP000103899">
    <property type="component" value="Segment"/>
</dbReference>
<keyword evidence="3" id="KW-1185">Reference proteome</keyword>
<reference evidence="2 3" key="1">
    <citation type="journal article" date="2012" name="J. Virol.">
        <title>A Novel Bat Herpesvirus Encodes Homologues of Major Histocompatibility Complex Classes I and II, C-Type Lectin, and a Unique Family of Immune-Related Genes.</title>
        <authorList>
            <person name="Zhang H."/>
            <person name="Todd S."/>
            <person name="Tachedjian M."/>
            <person name="Barr J.A."/>
            <person name="Luo M."/>
            <person name="Yu M."/>
            <person name="Marsh G.A."/>
            <person name="Crameri G."/>
            <person name="Wang L.F."/>
        </authorList>
    </citation>
    <scope>NUCLEOTIDE SEQUENCE [LARGE SCALE GENOMIC DNA]</scope>
    <source>
        <strain evidence="2">B7D8</strain>
    </source>
</reference>
<accession>I3VQ45</accession>
<dbReference type="KEGG" id="vg:80534779"/>
<evidence type="ECO:0000313" key="3">
    <source>
        <dbReference type="Proteomes" id="UP000103899"/>
    </source>
</evidence>